<evidence type="ECO:0000256" key="1">
    <source>
        <dbReference type="ARBA" id="ARBA00004613"/>
    </source>
</evidence>
<dbReference type="SUPFAM" id="SSF53474">
    <property type="entry name" value="alpha/beta-Hydrolases"/>
    <property type="match status" value="1"/>
</dbReference>
<dbReference type="GO" id="GO:0030600">
    <property type="term" value="F:feruloyl esterase activity"/>
    <property type="evidence" value="ECO:0007669"/>
    <property type="project" value="InterPro"/>
</dbReference>
<dbReference type="EMBL" id="JAGTXO010000017">
    <property type="protein sequence ID" value="KAG8463174.1"/>
    <property type="molecule type" value="Genomic_DNA"/>
</dbReference>
<dbReference type="Proteomes" id="UP000751190">
    <property type="component" value="Unassembled WGS sequence"/>
</dbReference>
<keyword evidence="4 8" id="KW-0732">Signal</keyword>
<evidence type="ECO:0000256" key="4">
    <source>
        <dbReference type="ARBA" id="ARBA00022729"/>
    </source>
</evidence>
<evidence type="ECO:0008006" key="11">
    <source>
        <dbReference type="Google" id="ProtNLM"/>
    </source>
</evidence>
<feature type="chain" id="PRO_5035232487" description="Feruloyl esterase" evidence="8">
    <location>
        <begin position="20"/>
        <end position="465"/>
    </location>
</feature>
<evidence type="ECO:0000256" key="8">
    <source>
        <dbReference type="SAM" id="SignalP"/>
    </source>
</evidence>
<gene>
    <name evidence="9" type="ORF">KFE25_011171</name>
</gene>
<evidence type="ECO:0000256" key="6">
    <source>
        <dbReference type="ARBA" id="ARBA00023277"/>
    </source>
</evidence>
<keyword evidence="5" id="KW-0378">Hydrolase</keyword>
<accession>A0A8J5XM63</accession>
<dbReference type="PANTHER" id="PTHR38050">
    <property type="match status" value="1"/>
</dbReference>
<comment type="caution">
    <text evidence="9">The sequence shown here is derived from an EMBL/GenBank/DDBJ whole genome shotgun (WGS) entry which is preliminary data.</text>
</comment>
<dbReference type="PANTHER" id="PTHR38050:SF2">
    <property type="entry name" value="FERULOYL ESTERASE C-RELATED"/>
    <property type="match status" value="1"/>
</dbReference>
<keyword evidence="7" id="KW-0624">Polysaccharide degradation</keyword>
<proteinExistence type="predicted"/>
<evidence type="ECO:0000313" key="10">
    <source>
        <dbReference type="Proteomes" id="UP000751190"/>
    </source>
</evidence>
<evidence type="ECO:0000256" key="2">
    <source>
        <dbReference type="ARBA" id="ARBA00022525"/>
    </source>
</evidence>
<sequence length="465" mass="49232">MATRARLGLALALLAATRGTNLCYDDRPRDPGLYDGEIFVAGQRRTYVLYVPKTYDGHTPMPLIINCPNTHVSALEELHQSGLVDDGRGDHYIVVTLNAINKAFNVLEDARASPRGPDDVLFARTLYRYLASRLCVDPARVFATGISRGGRFASRLASEMSDIIAAIGVVSGLRFPQPNNASRPVPVIAFHGTADPINPYEDGGPDYWQTGVEDAVAGWARFNGCRRTAEHRIATSIVKLLHYDCNDNADVVLYKIEGGGHTWPGSTFYYNNQGRLRLGPATLEISASDMMWSFWDRHVVMRTDKNYWKKIGIKENAEIEIASARAEAGARRVRGGGVGGGGVGGGGVGEAGEEGAGASWRGWARRWAQRAGVSGAGTGRLESAEPASARAGACAAALGAFALALAGVGARRRARAPGRAVREPREAAVGAAAAGADGEAAAAAVVPRTPPERSRILFGGGGGLV</sequence>
<dbReference type="InterPro" id="IPR043595">
    <property type="entry name" value="FaeB/C/D"/>
</dbReference>
<keyword evidence="3" id="KW-0858">Xylan degradation</keyword>
<protein>
    <recommendedName>
        <fullName evidence="11">Feruloyl esterase</fullName>
    </recommendedName>
</protein>
<keyword evidence="10" id="KW-1185">Reference proteome</keyword>
<dbReference type="Gene3D" id="3.40.50.1820">
    <property type="entry name" value="alpha/beta hydrolase"/>
    <property type="match status" value="1"/>
</dbReference>
<feature type="signal peptide" evidence="8">
    <location>
        <begin position="1"/>
        <end position="19"/>
    </location>
</feature>
<dbReference type="AlphaFoldDB" id="A0A8J5XM63"/>
<evidence type="ECO:0000256" key="3">
    <source>
        <dbReference type="ARBA" id="ARBA00022651"/>
    </source>
</evidence>
<evidence type="ECO:0000256" key="5">
    <source>
        <dbReference type="ARBA" id="ARBA00022801"/>
    </source>
</evidence>
<keyword evidence="2" id="KW-0964">Secreted</keyword>
<keyword evidence="6" id="KW-0119">Carbohydrate metabolism</keyword>
<comment type="subcellular location">
    <subcellularLocation>
        <location evidence="1">Secreted</location>
    </subcellularLocation>
</comment>
<dbReference type="GO" id="GO:0005576">
    <property type="term" value="C:extracellular region"/>
    <property type="evidence" value="ECO:0007669"/>
    <property type="project" value="UniProtKB-SubCell"/>
</dbReference>
<dbReference type="OrthoDB" id="417170at2759"/>
<organism evidence="9 10">
    <name type="scientific">Diacronema lutheri</name>
    <name type="common">Unicellular marine alga</name>
    <name type="synonym">Monochrysis lutheri</name>
    <dbReference type="NCBI Taxonomy" id="2081491"/>
    <lineage>
        <taxon>Eukaryota</taxon>
        <taxon>Haptista</taxon>
        <taxon>Haptophyta</taxon>
        <taxon>Pavlovophyceae</taxon>
        <taxon>Pavlovales</taxon>
        <taxon>Pavlovaceae</taxon>
        <taxon>Diacronema</taxon>
    </lineage>
</organism>
<evidence type="ECO:0000313" key="9">
    <source>
        <dbReference type="EMBL" id="KAG8463174.1"/>
    </source>
</evidence>
<name>A0A8J5XM63_DIALT</name>
<dbReference type="GO" id="GO:0045493">
    <property type="term" value="P:xylan catabolic process"/>
    <property type="evidence" value="ECO:0007669"/>
    <property type="project" value="UniProtKB-KW"/>
</dbReference>
<dbReference type="InterPro" id="IPR029058">
    <property type="entry name" value="AB_hydrolase_fold"/>
</dbReference>
<reference evidence="9" key="1">
    <citation type="submission" date="2021-05" db="EMBL/GenBank/DDBJ databases">
        <title>The genome of the haptophyte Pavlova lutheri (Diacronema luteri, Pavlovales) - a model for lipid biosynthesis in eukaryotic algae.</title>
        <authorList>
            <person name="Hulatt C.J."/>
            <person name="Posewitz M.C."/>
        </authorList>
    </citation>
    <scope>NUCLEOTIDE SEQUENCE</scope>
    <source>
        <strain evidence="9">NIVA-4/92</strain>
    </source>
</reference>
<evidence type="ECO:0000256" key="7">
    <source>
        <dbReference type="ARBA" id="ARBA00023326"/>
    </source>
</evidence>